<protein>
    <submittedName>
        <fullName evidence="1">Uncharacterized protein</fullName>
    </submittedName>
</protein>
<gene>
    <name evidence="1" type="ORF">NCTC10699_01970</name>
</gene>
<keyword evidence="2" id="KW-1185">Reference proteome</keyword>
<sequence length="582" mass="67926">MSYFDKNNLKRVRWRCSLNLEKYFEKPLRGFYNKEHEYVATWYENRLSLDKSKTLVEVTFINLTKPTYINKNTGKEYQSFFVIKLPINYLHKVPFGSIWKEGESEYKFKLKEFKVTFSKREGLTYKPLWTDKESPHPFEADKYVHSSYLDDFKKDGNQLIVIQPEGDSKPYIVHPLHFFMAHYGYSSELKRILITDNWSKVEKKLHLNEFFKEKGVFVPNNFSTKDAVFLYHLKYDAYTKKVVKDITTKIIFSKGQERPHYRIPCWHDKPIALSFYGIELGNSVLCCQITGISQPQGEPINLYYHSAIKTSKNSKGQKGGEPQYRTRKQEREHELEKLDIALDNVNNLVTADVIEHLKLLGEERTINRIQLVQEAEYGGKVKFLNYDAPENYGVGEKQGKTGLTGIANCFYDISNTNEIESKSRLDTVWKHAKRLCNEQGAKVYWYTPKLGFNEGDNFMLVSLEEILESLKQYYPAAALILRIDVRQRIFFVLSFPARNEKENSGFSSVVYEPKNIQQFLSSEGDVYSRDENLFKLLIEILSSEGVSSDYVDSKGGKMSLFRHVEAKKTNNNWIWNGIKKLL</sequence>
<dbReference type="Proteomes" id="UP000254280">
    <property type="component" value="Unassembled WGS sequence"/>
</dbReference>
<dbReference type="AlphaFoldDB" id="A0A379B8A5"/>
<dbReference type="OrthoDB" id="7028944at2"/>
<reference evidence="1 2" key="1">
    <citation type="submission" date="2018-06" db="EMBL/GenBank/DDBJ databases">
        <authorList>
            <consortium name="Pathogen Informatics"/>
            <person name="Doyle S."/>
        </authorList>
    </citation>
    <scope>NUCLEOTIDE SEQUENCE [LARGE SCALE GENOMIC DNA]</scope>
    <source>
        <strain evidence="1 2">NCTC10699</strain>
    </source>
</reference>
<proteinExistence type="predicted"/>
<evidence type="ECO:0000313" key="2">
    <source>
        <dbReference type="Proteomes" id="UP000254280"/>
    </source>
</evidence>
<dbReference type="EMBL" id="UGSS01000002">
    <property type="protein sequence ID" value="SUB34310.1"/>
    <property type="molecule type" value="Genomic_DNA"/>
</dbReference>
<accession>A0A379B8A5</accession>
<organism evidence="1 2">
    <name type="scientific">[Pasteurella] mairii</name>
    <dbReference type="NCBI Taxonomy" id="757"/>
    <lineage>
        <taxon>Bacteria</taxon>
        <taxon>Pseudomonadati</taxon>
        <taxon>Pseudomonadota</taxon>
        <taxon>Gammaproteobacteria</taxon>
        <taxon>Pasteurellales</taxon>
        <taxon>Pasteurellaceae</taxon>
    </lineage>
</organism>
<evidence type="ECO:0000313" key="1">
    <source>
        <dbReference type="EMBL" id="SUB34310.1"/>
    </source>
</evidence>
<name>A0A379B8A5_9PAST</name>